<sequence length="273" mass="29609">MTVRKPILVYYTCPECTSSARYVARGRGDVVVRLLTSHLGEHVSIPGGVAPGNRAGQCRWSAGFLGDLSFPPPLRSDAAPFSPHFILIDSQDADMSIHCKQKDKGSGRDERRKETTNVRYCPPCDLEIYKWMGRGCRFATVRYGTSAGGMTIHTRPCVYRLFTLVPILSATGMRIFADGVPFGILPASAFSIKWNVAIVGSKPLDTDTMLVSGGLAQALACADFPAHMRIAVAGTAVEGEAGNQARKLTLTAVKQVSHDARFISRKISYENAN</sequence>
<proteinExistence type="predicted"/>
<accession>A0ABQ9H9Q8</accession>
<organism evidence="1 2">
    <name type="scientific">Dryococelus australis</name>
    <dbReference type="NCBI Taxonomy" id="614101"/>
    <lineage>
        <taxon>Eukaryota</taxon>
        <taxon>Metazoa</taxon>
        <taxon>Ecdysozoa</taxon>
        <taxon>Arthropoda</taxon>
        <taxon>Hexapoda</taxon>
        <taxon>Insecta</taxon>
        <taxon>Pterygota</taxon>
        <taxon>Neoptera</taxon>
        <taxon>Polyneoptera</taxon>
        <taxon>Phasmatodea</taxon>
        <taxon>Verophasmatodea</taxon>
        <taxon>Anareolatae</taxon>
        <taxon>Phasmatidae</taxon>
        <taxon>Eurycanthinae</taxon>
        <taxon>Dryococelus</taxon>
    </lineage>
</organism>
<dbReference type="Proteomes" id="UP001159363">
    <property type="component" value="Chromosome 5"/>
</dbReference>
<gene>
    <name evidence="1" type="ORF">PR048_017294</name>
</gene>
<protein>
    <submittedName>
        <fullName evidence="1">Uncharacterized protein</fullName>
    </submittedName>
</protein>
<name>A0ABQ9H9Q8_9NEOP</name>
<keyword evidence="2" id="KW-1185">Reference proteome</keyword>
<dbReference type="EMBL" id="JARBHB010000006">
    <property type="protein sequence ID" value="KAJ8880823.1"/>
    <property type="molecule type" value="Genomic_DNA"/>
</dbReference>
<evidence type="ECO:0000313" key="1">
    <source>
        <dbReference type="EMBL" id="KAJ8880823.1"/>
    </source>
</evidence>
<evidence type="ECO:0000313" key="2">
    <source>
        <dbReference type="Proteomes" id="UP001159363"/>
    </source>
</evidence>
<reference evidence="1 2" key="1">
    <citation type="submission" date="2023-02" db="EMBL/GenBank/DDBJ databases">
        <title>LHISI_Scaffold_Assembly.</title>
        <authorList>
            <person name="Stuart O.P."/>
            <person name="Cleave R."/>
            <person name="Magrath M.J.L."/>
            <person name="Mikheyev A.S."/>
        </authorList>
    </citation>
    <scope>NUCLEOTIDE SEQUENCE [LARGE SCALE GENOMIC DNA]</scope>
    <source>
        <strain evidence="1">Daus_M_001</strain>
        <tissue evidence="1">Leg muscle</tissue>
    </source>
</reference>
<comment type="caution">
    <text evidence="1">The sequence shown here is derived from an EMBL/GenBank/DDBJ whole genome shotgun (WGS) entry which is preliminary data.</text>
</comment>